<protein>
    <recommendedName>
        <fullName evidence="3">D-isomer specific 2-hydroxyacid dehydrogenase NAD-binding domain-containing protein</fullName>
    </recommendedName>
</protein>
<evidence type="ECO:0000256" key="2">
    <source>
        <dbReference type="ARBA" id="ARBA00023027"/>
    </source>
</evidence>
<dbReference type="STRING" id="1344416.A0A139A873"/>
<evidence type="ECO:0000313" key="5">
    <source>
        <dbReference type="Proteomes" id="UP000070544"/>
    </source>
</evidence>
<keyword evidence="1" id="KW-0560">Oxidoreductase</keyword>
<dbReference type="InterPro" id="IPR006140">
    <property type="entry name" value="D-isomer_DH_NAD-bd"/>
</dbReference>
<feature type="domain" description="D-isomer specific 2-hydroxyacid dehydrogenase NAD-binding" evidence="3">
    <location>
        <begin position="154"/>
        <end position="313"/>
    </location>
</feature>
<sequence>MIATDSDHTKPSRLPLLIIVPEIYRAIVPSLVGNLAVKPIYLHADLTAVDPADEELIDEAEAVFRWGYTWSGKQVGALARRCRKLRWLHSPSAGIEGFLVPDLLSLPNLVVTNATGVHSIPIAEFVLGVILAHVKRHVEYRALDNLPDHADLFRIGKSLRCGDVFGRNVLIFGLGSIGLEIGKRCKAFGMNVWGSRRSAQDPIPGVADLIVGPDRWRSLLPEVDFLVLTSPLNNETKGLIDSTVLGKLKKGAYLINVARGAIVNENDLVDVLNSDQLSGAAIDVFDPEPPSPTSPIFTDVQDRRKLFLTPHISWTSGESNRRTLELWARNLAAFVEGSPMVNVCDHRAMALSC</sequence>
<dbReference type="SUPFAM" id="SSF51735">
    <property type="entry name" value="NAD(P)-binding Rossmann-fold domains"/>
    <property type="match status" value="1"/>
</dbReference>
<evidence type="ECO:0000259" key="3">
    <source>
        <dbReference type="Pfam" id="PF02826"/>
    </source>
</evidence>
<dbReference type="Gene3D" id="3.40.50.720">
    <property type="entry name" value="NAD(P)-binding Rossmann-like Domain"/>
    <property type="match status" value="2"/>
</dbReference>
<dbReference type="PANTHER" id="PTHR43333">
    <property type="entry name" value="2-HACID_DH_C DOMAIN-CONTAINING PROTEIN"/>
    <property type="match status" value="1"/>
</dbReference>
<dbReference type="EMBL" id="KQ965786">
    <property type="protein sequence ID" value="KXS12645.1"/>
    <property type="molecule type" value="Genomic_DNA"/>
</dbReference>
<accession>A0A139A873</accession>
<dbReference type="GO" id="GO:0016491">
    <property type="term" value="F:oxidoreductase activity"/>
    <property type="evidence" value="ECO:0007669"/>
    <property type="project" value="UniProtKB-KW"/>
</dbReference>
<dbReference type="OrthoDB" id="2134538at2759"/>
<proteinExistence type="predicted"/>
<dbReference type="InterPro" id="IPR036291">
    <property type="entry name" value="NAD(P)-bd_dom_sf"/>
</dbReference>
<dbReference type="PROSITE" id="PS00671">
    <property type="entry name" value="D_2_HYDROXYACID_DH_3"/>
    <property type="match status" value="1"/>
</dbReference>
<dbReference type="InterPro" id="IPR029753">
    <property type="entry name" value="D-isomer_DH_CS"/>
</dbReference>
<organism evidence="4 5">
    <name type="scientific">Gonapodya prolifera (strain JEL478)</name>
    <name type="common">Monoblepharis prolifera</name>
    <dbReference type="NCBI Taxonomy" id="1344416"/>
    <lineage>
        <taxon>Eukaryota</taxon>
        <taxon>Fungi</taxon>
        <taxon>Fungi incertae sedis</taxon>
        <taxon>Chytridiomycota</taxon>
        <taxon>Chytridiomycota incertae sedis</taxon>
        <taxon>Monoblepharidomycetes</taxon>
        <taxon>Monoblepharidales</taxon>
        <taxon>Gonapodyaceae</taxon>
        <taxon>Gonapodya</taxon>
    </lineage>
</organism>
<dbReference type="Pfam" id="PF02826">
    <property type="entry name" value="2-Hacid_dh_C"/>
    <property type="match status" value="1"/>
</dbReference>
<evidence type="ECO:0000313" key="4">
    <source>
        <dbReference type="EMBL" id="KXS12645.1"/>
    </source>
</evidence>
<reference evidence="4 5" key="1">
    <citation type="journal article" date="2015" name="Genome Biol. Evol.">
        <title>Phylogenomic analyses indicate that early fungi evolved digesting cell walls of algal ancestors of land plants.</title>
        <authorList>
            <person name="Chang Y."/>
            <person name="Wang S."/>
            <person name="Sekimoto S."/>
            <person name="Aerts A.L."/>
            <person name="Choi C."/>
            <person name="Clum A."/>
            <person name="LaButti K.M."/>
            <person name="Lindquist E.A."/>
            <person name="Yee Ngan C."/>
            <person name="Ohm R.A."/>
            <person name="Salamov A.A."/>
            <person name="Grigoriev I.V."/>
            <person name="Spatafora J.W."/>
            <person name="Berbee M.L."/>
        </authorList>
    </citation>
    <scope>NUCLEOTIDE SEQUENCE [LARGE SCALE GENOMIC DNA]</scope>
    <source>
        <strain evidence="4 5">JEL478</strain>
    </source>
</reference>
<keyword evidence="2" id="KW-0520">NAD</keyword>
<gene>
    <name evidence="4" type="ORF">M427DRAFT_59381</name>
</gene>
<evidence type="ECO:0000256" key="1">
    <source>
        <dbReference type="ARBA" id="ARBA00023002"/>
    </source>
</evidence>
<dbReference type="AlphaFoldDB" id="A0A139A873"/>
<dbReference type="GO" id="GO:0051287">
    <property type="term" value="F:NAD binding"/>
    <property type="evidence" value="ECO:0007669"/>
    <property type="project" value="InterPro"/>
</dbReference>
<name>A0A139A873_GONPJ</name>
<keyword evidence="5" id="KW-1185">Reference proteome</keyword>
<dbReference type="PANTHER" id="PTHR43333:SF1">
    <property type="entry name" value="D-ISOMER SPECIFIC 2-HYDROXYACID DEHYDROGENASE NAD-BINDING DOMAIN-CONTAINING PROTEIN"/>
    <property type="match status" value="1"/>
</dbReference>
<dbReference type="CDD" id="cd05300">
    <property type="entry name" value="2-Hacid_dh_1"/>
    <property type="match status" value="1"/>
</dbReference>
<dbReference type="Proteomes" id="UP000070544">
    <property type="component" value="Unassembled WGS sequence"/>
</dbReference>